<accession>V8NM65</accession>
<dbReference type="Proteomes" id="UP000018936">
    <property type="component" value="Unassembled WGS sequence"/>
</dbReference>
<reference evidence="2 3" key="1">
    <citation type="journal article" date="2013" name="Proc. Natl. Acad. Sci. U.S.A.">
        <title>The king cobra genome reveals dynamic gene evolution and adaptation in the snake venom system.</title>
        <authorList>
            <person name="Vonk F.J."/>
            <person name="Casewell N.R."/>
            <person name="Henkel C.V."/>
            <person name="Heimberg A.M."/>
            <person name="Jansen H.J."/>
            <person name="McCleary R.J."/>
            <person name="Kerkkamp H.M."/>
            <person name="Vos R.A."/>
            <person name="Guerreiro I."/>
            <person name="Calvete J.J."/>
            <person name="Wuster W."/>
            <person name="Woods A.E."/>
            <person name="Logan J.M."/>
            <person name="Harrison R.A."/>
            <person name="Castoe T.A."/>
            <person name="de Koning A.P."/>
            <person name="Pollock D.D."/>
            <person name="Yandell M."/>
            <person name="Calderon D."/>
            <person name="Renjifo C."/>
            <person name="Currier R.B."/>
            <person name="Salgado D."/>
            <person name="Pla D."/>
            <person name="Sanz L."/>
            <person name="Hyder A.S."/>
            <person name="Ribeiro J.M."/>
            <person name="Arntzen J.W."/>
            <person name="van den Thillart G.E."/>
            <person name="Boetzer M."/>
            <person name="Pirovano W."/>
            <person name="Dirks R.P."/>
            <person name="Spaink H.P."/>
            <person name="Duboule D."/>
            <person name="McGlinn E."/>
            <person name="Kini R.M."/>
            <person name="Richardson M.K."/>
        </authorList>
    </citation>
    <scope>NUCLEOTIDE SEQUENCE</scope>
    <source>
        <tissue evidence="2">Blood</tissue>
    </source>
</reference>
<organism evidence="2 3">
    <name type="scientific">Ophiophagus hannah</name>
    <name type="common">King cobra</name>
    <name type="synonym">Naja hannah</name>
    <dbReference type="NCBI Taxonomy" id="8665"/>
    <lineage>
        <taxon>Eukaryota</taxon>
        <taxon>Metazoa</taxon>
        <taxon>Chordata</taxon>
        <taxon>Craniata</taxon>
        <taxon>Vertebrata</taxon>
        <taxon>Euteleostomi</taxon>
        <taxon>Lepidosauria</taxon>
        <taxon>Squamata</taxon>
        <taxon>Bifurcata</taxon>
        <taxon>Unidentata</taxon>
        <taxon>Episquamata</taxon>
        <taxon>Toxicofera</taxon>
        <taxon>Serpentes</taxon>
        <taxon>Colubroidea</taxon>
        <taxon>Elapidae</taxon>
        <taxon>Elapinae</taxon>
        <taxon>Ophiophagus</taxon>
    </lineage>
</organism>
<gene>
    <name evidence="2" type="ORF">L345_11625</name>
</gene>
<proteinExistence type="predicted"/>
<evidence type="ECO:0000259" key="1">
    <source>
        <dbReference type="Pfam" id="PF07562"/>
    </source>
</evidence>
<dbReference type="InterPro" id="IPR038550">
    <property type="entry name" value="GPCR_3_9-Cys_sf"/>
</dbReference>
<evidence type="ECO:0000313" key="2">
    <source>
        <dbReference type="EMBL" id="ETE62617.1"/>
    </source>
</evidence>
<dbReference type="Pfam" id="PF07562">
    <property type="entry name" value="NCD3G"/>
    <property type="match status" value="1"/>
</dbReference>
<feature type="non-terminal residue" evidence="2">
    <location>
        <position position="1"/>
    </location>
</feature>
<dbReference type="OrthoDB" id="9041627at2759"/>
<comment type="caution">
    <text evidence="2">The sequence shown here is derived from an EMBL/GenBank/DDBJ whole genome shotgun (WGS) entry which is preliminary data.</text>
</comment>
<feature type="non-terminal residue" evidence="2">
    <location>
        <position position="130"/>
    </location>
</feature>
<keyword evidence="3" id="KW-1185">Reference proteome</keyword>
<evidence type="ECO:0000313" key="3">
    <source>
        <dbReference type="Proteomes" id="UP000018936"/>
    </source>
</evidence>
<dbReference type="GO" id="GO:0004930">
    <property type="term" value="F:G protein-coupled receptor activity"/>
    <property type="evidence" value="ECO:0007669"/>
    <property type="project" value="InterPro"/>
</dbReference>
<name>V8NM65_OPHHA</name>
<dbReference type="InterPro" id="IPR011500">
    <property type="entry name" value="GPCR_3_9-Cys_dom"/>
</dbReference>
<sequence length="130" mass="14990">MPSPCRKFQPQVLPLSLCNDPCETGYSKEKLEGESFCCYACRLCPEGKISEQKDLPIHSTVPYQGKKLHVLCTKVEHILERLCPTQQSPPAPHDVMNCNLYRVNKWLLQSNIRRLCLDAKKKKERGYDQQ</sequence>
<dbReference type="Gene3D" id="2.10.50.30">
    <property type="entry name" value="GPCR, family 3, nine cysteines domain"/>
    <property type="match status" value="1"/>
</dbReference>
<feature type="domain" description="GPCR family 3 nine cysteines" evidence="1">
    <location>
        <begin position="14"/>
        <end position="54"/>
    </location>
</feature>
<dbReference type="AlphaFoldDB" id="V8NM65"/>
<protein>
    <recommendedName>
        <fullName evidence="1">GPCR family 3 nine cysteines domain-containing protein</fullName>
    </recommendedName>
</protein>
<dbReference type="EMBL" id="AZIM01003151">
    <property type="protein sequence ID" value="ETE62617.1"/>
    <property type="molecule type" value="Genomic_DNA"/>
</dbReference>